<organism evidence="3 4">
    <name type="scientific">Roseburia inulinivorans</name>
    <dbReference type="NCBI Taxonomy" id="360807"/>
    <lineage>
        <taxon>Bacteria</taxon>
        <taxon>Bacillati</taxon>
        <taxon>Bacillota</taxon>
        <taxon>Clostridia</taxon>
        <taxon>Lachnospirales</taxon>
        <taxon>Lachnospiraceae</taxon>
        <taxon>Roseburia</taxon>
    </lineage>
</organism>
<keyword evidence="1" id="KW-0378">Hydrolase</keyword>
<dbReference type="Gene3D" id="3.40.630.40">
    <property type="entry name" value="Zn-dependent exopeptidases"/>
    <property type="match status" value="1"/>
</dbReference>
<feature type="domain" description="MurNAc-LAA" evidence="2">
    <location>
        <begin position="230"/>
        <end position="347"/>
    </location>
</feature>
<proteinExistence type="predicted"/>
<dbReference type="GO" id="GO:0009253">
    <property type="term" value="P:peptidoglycan catabolic process"/>
    <property type="evidence" value="ECO:0007669"/>
    <property type="project" value="InterPro"/>
</dbReference>
<reference evidence="3 4" key="1">
    <citation type="submission" date="2018-08" db="EMBL/GenBank/DDBJ databases">
        <title>A genome reference for cultivated species of the human gut microbiota.</title>
        <authorList>
            <person name="Zou Y."/>
            <person name="Xue W."/>
            <person name="Luo G."/>
        </authorList>
    </citation>
    <scope>NUCLEOTIDE SEQUENCE [LARGE SCALE GENOMIC DNA]</scope>
    <source>
        <strain evidence="3 4">AM32-8LB</strain>
    </source>
</reference>
<dbReference type="GO" id="GO:0030288">
    <property type="term" value="C:outer membrane-bounded periplasmic space"/>
    <property type="evidence" value="ECO:0007669"/>
    <property type="project" value="TreeGrafter"/>
</dbReference>
<evidence type="ECO:0000313" key="3">
    <source>
        <dbReference type="EMBL" id="RHD00834.1"/>
    </source>
</evidence>
<dbReference type="PANTHER" id="PTHR30404:SF0">
    <property type="entry name" value="N-ACETYLMURAMOYL-L-ALANINE AMIDASE AMIC"/>
    <property type="match status" value="1"/>
</dbReference>
<evidence type="ECO:0000256" key="1">
    <source>
        <dbReference type="ARBA" id="ARBA00022801"/>
    </source>
</evidence>
<evidence type="ECO:0000259" key="2">
    <source>
        <dbReference type="SMART" id="SM00646"/>
    </source>
</evidence>
<gene>
    <name evidence="3" type="ORF">DW813_13200</name>
</gene>
<dbReference type="InterPro" id="IPR002508">
    <property type="entry name" value="MurNAc-LAA_cat"/>
</dbReference>
<dbReference type="AlphaFoldDB" id="A0A396AA31"/>
<dbReference type="CDD" id="cd02696">
    <property type="entry name" value="MurNAc-LAA"/>
    <property type="match status" value="1"/>
</dbReference>
<dbReference type="PANTHER" id="PTHR30404">
    <property type="entry name" value="N-ACETYLMURAMOYL-L-ALANINE AMIDASE"/>
    <property type="match status" value="1"/>
</dbReference>
<dbReference type="RefSeq" id="WP_118093429.1">
    <property type="nucleotide sequence ID" value="NZ_QRVS01000026.1"/>
</dbReference>
<evidence type="ECO:0000313" key="4">
    <source>
        <dbReference type="Proteomes" id="UP000266391"/>
    </source>
</evidence>
<dbReference type="GO" id="GO:0008745">
    <property type="term" value="F:N-acetylmuramoyl-L-alanine amidase activity"/>
    <property type="evidence" value="ECO:0007669"/>
    <property type="project" value="InterPro"/>
</dbReference>
<dbReference type="InterPro" id="IPR050695">
    <property type="entry name" value="N-acetylmuramoyl_amidase_3"/>
</dbReference>
<dbReference type="SMART" id="SM00646">
    <property type="entry name" value="Ami_3"/>
    <property type="match status" value="1"/>
</dbReference>
<dbReference type="EMBL" id="QSIQ01000024">
    <property type="protein sequence ID" value="RHD00834.1"/>
    <property type="molecule type" value="Genomic_DNA"/>
</dbReference>
<name>A0A396AA31_9FIRM</name>
<sequence length="354" mass="39499">MEEKAMKFATVTAVLLMIIVCVLLPKLPAIHTWAVEREEERIAEAELAEQKITMSDLTIKNTEVADDTEQRQLRLKLPAGVKGSDITISNDYVTQTVRIELPQTEVSYFENDPLTGSSNHIDNLSYAVSRGSSGLIEITMDQVYELDMDYDENYYYFDFLTPHEVYDKVVVVDAGHGGRAPGATKQGINEKDIDLGIVLQLKAIFDNSDENIGVYYTRTDDSNPTFDQRVQLANKSQADLFISIHNNSTKSGRMSSTHGTQVMYSESDTKELGSKAFAQICLDHVTEALESRDKGLVEGDEIYIIRTSEVPVALIEVGFMTNQEELNLLNSTDYQKKAAEGVYDAVLDAFAKGY</sequence>
<comment type="caution">
    <text evidence="3">The sequence shown here is derived from an EMBL/GenBank/DDBJ whole genome shotgun (WGS) entry which is preliminary data.</text>
</comment>
<dbReference type="Pfam" id="PF01520">
    <property type="entry name" value="Amidase_3"/>
    <property type="match status" value="1"/>
</dbReference>
<accession>A0A396AA31</accession>
<dbReference type="Proteomes" id="UP000266391">
    <property type="component" value="Unassembled WGS sequence"/>
</dbReference>
<dbReference type="SUPFAM" id="SSF53187">
    <property type="entry name" value="Zn-dependent exopeptidases"/>
    <property type="match status" value="1"/>
</dbReference>
<protein>
    <submittedName>
        <fullName evidence="3">N-acetylmuramoyl-L-alanine amidase</fullName>
    </submittedName>
</protein>